<reference evidence="4" key="1">
    <citation type="journal article" date="2019" name="Int. J. Syst. Evol. Microbiol.">
        <title>The Global Catalogue of Microorganisms (GCM) 10K type strain sequencing project: providing services to taxonomists for standard genome sequencing and annotation.</title>
        <authorList>
            <consortium name="The Broad Institute Genomics Platform"/>
            <consortium name="The Broad Institute Genome Sequencing Center for Infectious Disease"/>
            <person name="Wu L."/>
            <person name="Ma J."/>
        </authorList>
    </citation>
    <scope>NUCLEOTIDE SEQUENCE [LARGE SCALE GENOMIC DNA]</scope>
    <source>
        <strain evidence="4">CCUG 54527</strain>
    </source>
</reference>
<dbReference type="SUPFAM" id="SSF47413">
    <property type="entry name" value="lambda repressor-like DNA-binding domains"/>
    <property type="match status" value="1"/>
</dbReference>
<dbReference type="Gene3D" id="1.10.260.40">
    <property type="entry name" value="lambda repressor-like DNA-binding domains"/>
    <property type="match status" value="1"/>
</dbReference>
<dbReference type="RefSeq" id="WP_377733736.1">
    <property type="nucleotide sequence ID" value="NZ_JBHSRI010000011.1"/>
</dbReference>
<name>A0ABW1L6P3_9BACL</name>
<keyword evidence="4" id="KW-1185">Reference proteome</keyword>
<evidence type="ECO:0000259" key="2">
    <source>
        <dbReference type="PROSITE" id="PS50943"/>
    </source>
</evidence>
<feature type="domain" description="HTH cro/C1-type" evidence="2">
    <location>
        <begin position="10"/>
        <end position="64"/>
    </location>
</feature>
<dbReference type="InterPro" id="IPR010982">
    <property type="entry name" value="Lambda_DNA-bd_dom_sf"/>
</dbReference>
<evidence type="ECO:0000256" key="1">
    <source>
        <dbReference type="ARBA" id="ARBA00023125"/>
    </source>
</evidence>
<dbReference type="Proteomes" id="UP001596170">
    <property type="component" value="Unassembled WGS sequence"/>
</dbReference>
<proteinExistence type="predicted"/>
<keyword evidence="1" id="KW-0238">DNA-binding</keyword>
<gene>
    <name evidence="3" type="ORF">ACFPYN_09295</name>
</gene>
<dbReference type="InterPro" id="IPR001387">
    <property type="entry name" value="Cro/C1-type_HTH"/>
</dbReference>
<dbReference type="EMBL" id="JBHSRI010000011">
    <property type="protein sequence ID" value="MFC6039614.1"/>
    <property type="molecule type" value="Genomic_DNA"/>
</dbReference>
<dbReference type="Pfam" id="PF01381">
    <property type="entry name" value="HTH_3"/>
    <property type="match status" value="1"/>
</dbReference>
<comment type="caution">
    <text evidence="3">The sequence shown here is derived from an EMBL/GenBank/DDBJ whole genome shotgun (WGS) entry which is preliminary data.</text>
</comment>
<dbReference type="InterPro" id="IPR050807">
    <property type="entry name" value="TransReg_Diox_bact_type"/>
</dbReference>
<protein>
    <submittedName>
        <fullName evidence="3">Helix-turn-helix domain-containing protein</fullName>
    </submittedName>
</protein>
<dbReference type="PANTHER" id="PTHR46797">
    <property type="entry name" value="HTH-TYPE TRANSCRIPTIONAL REGULATOR"/>
    <property type="match status" value="1"/>
</dbReference>
<dbReference type="PANTHER" id="PTHR46797:SF1">
    <property type="entry name" value="METHYLPHOSPHONATE SYNTHASE"/>
    <property type="match status" value="1"/>
</dbReference>
<dbReference type="PROSITE" id="PS50943">
    <property type="entry name" value="HTH_CROC1"/>
    <property type="match status" value="1"/>
</dbReference>
<accession>A0ABW1L6P3</accession>
<dbReference type="CDD" id="cd00093">
    <property type="entry name" value="HTH_XRE"/>
    <property type="match status" value="1"/>
</dbReference>
<evidence type="ECO:0000313" key="3">
    <source>
        <dbReference type="EMBL" id="MFC6039614.1"/>
    </source>
</evidence>
<evidence type="ECO:0000313" key="4">
    <source>
        <dbReference type="Proteomes" id="UP001596170"/>
    </source>
</evidence>
<organism evidence="3 4">
    <name type="scientific">Paenisporosarcina macmurdoensis</name>
    <dbReference type="NCBI Taxonomy" id="212659"/>
    <lineage>
        <taxon>Bacteria</taxon>
        <taxon>Bacillati</taxon>
        <taxon>Bacillota</taxon>
        <taxon>Bacilli</taxon>
        <taxon>Bacillales</taxon>
        <taxon>Caryophanaceae</taxon>
        <taxon>Paenisporosarcina</taxon>
    </lineage>
</organism>
<sequence length="75" mass="8516">MENNRWGRRIRAFRKLKGMKQLDFAGKIGMSTSILGQIERGTRIPTIEQLDTMALVLHIEVKELMGETNSQGKEG</sequence>
<dbReference type="SMART" id="SM00530">
    <property type="entry name" value="HTH_XRE"/>
    <property type="match status" value="1"/>
</dbReference>